<feature type="compositionally biased region" description="Pro residues" evidence="2">
    <location>
        <begin position="406"/>
        <end position="416"/>
    </location>
</feature>
<feature type="compositionally biased region" description="Acidic residues" evidence="2">
    <location>
        <begin position="681"/>
        <end position="704"/>
    </location>
</feature>
<feature type="compositionally biased region" description="Low complexity" evidence="2">
    <location>
        <begin position="372"/>
        <end position="388"/>
    </location>
</feature>
<dbReference type="InterPro" id="IPR050357">
    <property type="entry name" value="Arrestin_domain-protein"/>
</dbReference>
<dbReference type="SUPFAM" id="SSF81296">
    <property type="entry name" value="E set domains"/>
    <property type="match status" value="2"/>
</dbReference>
<sequence>MGKFKLCAIIFREKKVVYREGDLVSGVMQLDVLEPVTVKGVRVYCYGEALTKWSKEFTRDWNTDQVGQEKYLAQVLTVFGKKANVDGPNHTLTVGQHKWNFAFRLPAERLPSSFEGEYGAIRWFLKVEVDKPFPSINNKWFRAFTVLSALDLNEAVYKNPMSKTVTKTVSKALGLGNAGNLILSAKTDRFGYCPGESVALTVEAKNESSKDMGKVLATLVQRVVFTANDESKSTNLGMSSMETELPLAKGTTLTLTDLMLPIPAVPPSTRKRTCHIISCTYSVQVTIQVPWGLNLQAVLPIAIGTVPRGKRVPPPRRAGQSSPPRDPVTGIQYVQCVTGITPCRKYHNNFPNFPYTPQTAFVSDYVYNPNGQASPSASAQPAAVSSSAKGATPSAPPVVSGATPSTLPPYPGPSAAPPSGDSELPPSYEDVLKMDEDNQKSATPTKTATAAKAAPKGKDCAVMMIRFSDTGLSTFRDCIQREQNNLLDNEEAYLAALAPQPITGLEKPNEEWPERVALAVLVFPDMCSGEEWLSGVSGRGDNWYSGCDAIIMPAKWTVSREEAGRLILSVTAVKTREGTTKQQILAFSKNILPSITKCRLEAGAQRLAASKLFKTLHGKWAPDCTVALTYWPKADSYFAYKETIQKGDYPRYVEEYRALFDSYAVLAFSEDVTSLSSQPTLDDDTQESEESDDKENNFGDDDERAENLLVTNEEHCSQ</sequence>
<comment type="similarity">
    <text evidence="1">Belongs to the arrestin family.</text>
</comment>
<dbReference type="Gene3D" id="2.60.40.640">
    <property type="match status" value="2"/>
</dbReference>
<feature type="region of interest" description="Disordered" evidence="2">
    <location>
        <begin position="306"/>
        <end position="330"/>
    </location>
</feature>
<feature type="region of interest" description="Disordered" evidence="2">
    <location>
        <begin position="372"/>
        <end position="428"/>
    </location>
</feature>
<keyword evidence="5" id="KW-1185">Reference proteome</keyword>
<feature type="domain" description="Arrestin C-terminal-like" evidence="3">
    <location>
        <begin position="177"/>
        <end position="308"/>
    </location>
</feature>
<dbReference type="Pfam" id="PF00339">
    <property type="entry name" value="Arrestin_N"/>
    <property type="match status" value="1"/>
</dbReference>
<dbReference type="GO" id="GO:0005737">
    <property type="term" value="C:cytoplasm"/>
    <property type="evidence" value="ECO:0007669"/>
    <property type="project" value="TreeGrafter"/>
</dbReference>
<dbReference type="GO" id="GO:0015031">
    <property type="term" value="P:protein transport"/>
    <property type="evidence" value="ECO:0007669"/>
    <property type="project" value="TreeGrafter"/>
</dbReference>
<reference evidence="4 5" key="1">
    <citation type="submission" date="2024-02" db="EMBL/GenBank/DDBJ databases">
        <title>Chromosome-scale genome assembly of the rough periwinkle Littorina saxatilis.</title>
        <authorList>
            <person name="De Jode A."/>
            <person name="Faria R."/>
            <person name="Formenti G."/>
            <person name="Sims Y."/>
            <person name="Smith T.P."/>
            <person name="Tracey A."/>
            <person name="Wood J.M.D."/>
            <person name="Zagrodzka Z.B."/>
            <person name="Johannesson K."/>
            <person name="Butlin R.K."/>
            <person name="Leder E.H."/>
        </authorList>
    </citation>
    <scope>NUCLEOTIDE SEQUENCE [LARGE SCALE GENOMIC DNA]</scope>
    <source>
        <strain evidence="4">Snail1</strain>
        <tissue evidence="4">Muscle</tissue>
    </source>
</reference>
<protein>
    <recommendedName>
        <fullName evidence="3">Arrestin C-terminal-like domain-containing protein</fullName>
    </recommendedName>
</protein>
<evidence type="ECO:0000259" key="3">
    <source>
        <dbReference type="SMART" id="SM01017"/>
    </source>
</evidence>
<dbReference type="SMART" id="SM01017">
    <property type="entry name" value="Arrestin_C"/>
    <property type="match status" value="1"/>
</dbReference>
<dbReference type="EMBL" id="JBAMIC010000001">
    <property type="protein sequence ID" value="KAK7115093.1"/>
    <property type="molecule type" value="Genomic_DNA"/>
</dbReference>
<dbReference type="InterPro" id="IPR011021">
    <property type="entry name" value="Arrestin-like_N"/>
</dbReference>
<proteinExistence type="inferred from homology"/>
<evidence type="ECO:0000313" key="4">
    <source>
        <dbReference type="EMBL" id="KAK7115093.1"/>
    </source>
</evidence>
<dbReference type="Pfam" id="PF02752">
    <property type="entry name" value="Arrestin_C"/>
    <property type="match status" value="1"/>
</dbReference>
<gene>
    <name evidence="4" type="ORF">V1264_001031</name>
</gene>
<dbReference type="InterPro" id="IPR014752">
    <property type="entry name" value="Arrestin-like_C"/>
</dbReference>
<accession>A0AAN9C1A9</accession>
<feature type="region of interest" description="Disordered" evidence="2">
    <location>
        <begin position="675"/>
        <end position="718"/>
    </location>
</feature>
<evidence type="ECO:0000256" key="1">
    <source>
        <dbReference type="ARBA" id="ARBA00005298"/>
    </source>
</evidence>
<dbReference type="PANTHER" id="PTHR11188:SF17">
    <property type="entry name" value="FI21816P1"/>
    <property type="match status" value="1"/>
</dbReference>
<dbReference type="AlphaFoldDB" id="A0AAN9C1A9"/>
<evidence type="ECO:0000313" key="5">
    <source>
        <dbReference type="Proteomes" id="UP001374579"/>
    </source>
</evidence>
<dbReference type="Proteomes" id="UP001374579">
    <property type="component" value="Unassembled WGS sequence"/>
</dbReference>
<evidence type="ECO:0000256" key="2">
    <source>
        <dbReference type="SAM" id="MobiDB-lite"/>
    </source>
</evidence>
<dbReference type="PANTHER" id="PTHR11188">
    <property type="entry name" value="ARRESTIN DOMAIN CONTAINING PROTEIN"/>
    <property type="match status" value="1"/>
</dbReference>
<comment type="caution">
    <text evidence="4">The sequence shown here is derived from an EMBL/GenBank/DDBJ whole genome shotgun (WGS) entry which is preliminary data.</text>
</comment>
<organism evidence="4 5">
    <name type="scientific">Littorina saxatilis</name>
    <dbReference type="NCBI Taxonomy" id="31220"/>
    <lineage>
        <taxon>Eukaryota</taxon>
        <taxon>Metazoa</taxon>
        <taxon>Spiralia</taxon>
        <taxon>Lophotrochozoa</taxon>
        <taxon>Mollusca</taxon>
        <taxon>Gastropoda</taxon>
        <taxon>Caenogastropoda</taxon>
        <taxon>Littorinimorpha</taxon>
        <taxon>Littorinoidea</taxon>
        <taxon>Littorinidae</taxon>
        <taxon>Littorina</taxon>
    </lineage>
</organism>
<dbReference type="InterPro" id="IPR011022">
    <property type="entry name" value="Arrestin_C-like"/>
</dbReference>
<dbReference type="InterPro" id="IPR014756">
    <property type="entry name" value="Ig_E-set"/>
</dbReference>
<name>A0AAN9C1A9_9CAEN</name>